<evidence type="ECO:0000256" key="1">
    <source>
        <dbReference type="ARBA" id="ARBA00005336"/>
    </source>
</evidence>
<reference evidence="4" key="1">
    <citation type="submission" date="2020-10" db="EMBL/GenBank/DDBJ databases">
        <authorList>
            <person name="Gilroy R."/>
        </authorList>
    </citation>
    <scope>NUCLEOTIDE SEQUENCE</scope>
    <source>
        <strain evidence="4">ChiBcec7-5410</strain>
    </source>
</reference>
<dbReference type="Pfam" id="PF14310">
    <property type="entry name" value="Fn3-like"/>
    <property type="match status" value="1"/>
</dbReference>
<evidence type="ECO:0000313" key="4">
    <source>
        <dbReference type="EMBL" id="HIT95039.1"/>
    </source>
</evidence>
<sequence>MADVKIFPPMSEREIKGAEISRYAAAEGMVLLKNENAALPLASGSIVALFGNGAARTVRGGTGSGDPFNGGLSGGGDANINLSPRYHINILDAMEEEYTVVSGELLREYAVEYDRARDAQKDHVMSVFAFPEQKLTEEMVAGYREQTGTAVFVISRNSGEGNDRAMTQQATIDGETKEIGDYRLAATEKENLKLLRKIFDKLILVLNVAGPVSVEDLSQSGADAVLLMGQAGQEGGRAVVDILTGRVTPSGKLTATWAEKYEDYPTSDVFLKDPIQAPYPEGIYVGYRYFDTFDKHPGYPFGYGLSYTTFALDEYHAELNGDVLTLSVQVANTGSYPGKEVVQLYVSAPVTELDMPAHELKGFQKTDCLQPGAKQTVTISLPVQNLASYSEAHGGYILSKGLYHISLGTSSRNTAPVCSLSVPETGCIRRVDIALPLKQPLEELRGWTVRPNEKAWEKVPVLALEKMPAMVDGRSSYADESVVTYTTDEEYMPVMPYEKVKVVPKADWKLTDVFAGIVSMEEFVAQLSNAQLADLCCGTGWGVADADHPVVGASSESVPGAAGETTHQMEDTFGIPSIVMADGPGGIRVTQQFEATNIDTGEKTTVYHFCTAWPVGTLLAQSFDPKVLEKVGYGMAKDLQALQIALVLGPGINIQRDPMCGRNFEYYSEDPLVAGTMAAAIIQGIQSVPGCGGCIKHYAANNQELNRHMSNSIVGQRALREIYLEPFRIAIEQSQPWSIMTSYNLINGVPTADSFDLCTNLARGEWDFKGLIMTDWNGGSSTPWISMHAGNDLIMPGGKSRVLNILQEVETVYPVFDERGQVVMEKELPFLPAHTARWNSFEPCSDGDTCLEATLSDGHIATIQDGKILVDGEPVFLKAAGMKEFMKDPQHFAPFYHPLDEKIGSVSDDGRTITYRGKLNKTRRICRGDIQRCAANILSVIMKSEFAK</sequence>
<dbReference type="InterPro" id="IPR026891">
    <property type="entry name" value="Fn3-like"/>
</dbReference>
<dbReference type="InterPro" id="IPR050288">
    <property type="entry name" value="Cellulose_deg_GH3"/>
</dbReference>
<reference evidence="4" key="2">
    <citation type="journal article" date="2021" name="PeerJ">
        <title>Extensive microbial diversity within the chicken gut microbiome revealed by metagenomics and culture.</title>
        <authorList>
            <person name="Gilroy R."/>
            <person name="Ravi A."/>
            <person name="Getino M."/>
            <person name="Pursley I."/>
            <person name="Horton D.L."/>
            <person name="Alikhan N.F."/>
            <person name="Baker D."/>
            <person name="Gharbi K."/>
            <person name="Hall N."/>
            <person name="Watson M."/>
            <person name="Adriaenssens E.M."/>
            <person name="Foster-Nyarko E."/>
            <person name="Jarju S."/>
            <person name="Secka A."/>
            <person name="Antonio M."/>
            <person name="Oren A."/>
            <person name="Chaudhuri R.R."/>
            <person name="La Ragione R."/>
            <person name="Hildebrand F."/>
            <person name="Pallen M.J."/>
        </authorList>
    </citation>
    <scope>NUCLEOTIDE SEQUENCE</scope>
    <source>
        <strain evidence="4">ChiBcec7-5410</strain>
    </source>
</reference>
<dbReference type="SUPFAM" id="SSF52279">
    <property type="entry name" value="Beta-D-glucan exohydrolase, C-terminal domain"/>
    <property type="match status" value="1"/>
</dbReference>
<protein>
    <submittedName>
        <fullName evidence="4">Glycoside hydrolase family 3 C-terminal domain-containing protein</fullName>
    </submittedName>
</protein>
<dbReference type="InterPro" id="IPR017853">
    <property type="entry name" value="GH"/>
</dbReference>
<dbReference type="GO" id="GO:0005975">
    <property type="term" value="P:carbohydrate metabolic process"/>
    <property type="evidence" value="ECO:0007669"/>
    <property type="project" value="InterPro"/>
</dbReference>
<dbReference type="SUPFAM" id="SSF51445">
    <property type="entry name" value="(Trans)glycosidases"/>
    <property type="match status" value="1"/>
</dbReference>
<dbReference type="AlphaFoldDB" id="A0A9D1H969"/>
<keyword evidence="2 4" id="KW-0378">Hydrolase</keyword>
<comment type="caution">
    <text evidence="4">The sequence shown here is derived from an EMBL/GenBank/DDBJ whole genome shotgun (WGS) entry which is preliminary data.</text>
</comment>
<dbReference type="SMART" id="SM01217">
    <property type="entry name" value="Fn3_like"/>
    <property type="match status" value="1"/>
</dbReference>
<accession>A0A9D1H969</accession>
<dbReference type="PANTHER" id="PTHR42715">
    <property type="entry name" value="BETA-GLUCOSIDASE"/>
    <property type="match status" value="1"/>
</dbReference>
<dbReference type="Gene3D" id="2.60.40.10">
    <property type="entry name" value="Immunoglobulins"/>
    <property type="match status" value="1"/>
</dbReference>
<dbReference type="PRINTS" id="PR00133">
    <property type="entry name" value="GLHYDRLASE3"/>
</dbReference>
<dbReference type="InterPro" id="IPR013783">
    <property type="entry name" value="Ig-like_fold"/>
</dbReference>
<dbReference type="InterPro" id="IPR036962">
    <property type="entry name" value="Glyco_hydro_3_N_sf"/>
</dbReference>
<comment type="similarity">
    <text evidence="1">Belongs to the glycosyl hydrolase 3 family.</text>
</comment>
<dbReference type="PANTHER" id="PTHR42715:SF10">
    <property type="entry name" value="BETA-GLUCOSIDASE"/>
    <property type="match status" value="1"/>
</dbReference>
<evidence type="ECO:0000259" key="3">
    <source>
        <dbReference type="SMART" id="SM01217"/>
    </source>
</evidence>
<dbReference type="EMBL" id="DVLW01000209">
    <property type="protein sequence ID" value="HIT95039.1"/>
    <property type="molecule type" value="Genomic_DNA"/>
</dbReference>
<gene>
    <name evidence="4" type="ORF">IAC43_07620</name>
</gene>
<dbReference type="Gene3D" id="3.40.50.1700">
    <property type="entry name" value="Glycoside hydrolase family 3 C-terminal domain"/>
    <property type="match status" value="1"/>
</dbReference>
<proteinExistence type="inferred from homology"/>
<dbReference type="Pfam" id="PF00933">
    <property type="entry name" value="Glyco_hydro_3"/>
    <property type="match status" value="1"/>
</dbReference>
<dbReference type="Gene3D" id="3.20.20.300">
    <property type="entry name" value="Glycoside hydrolase, family 3, N-terminal domain"/>
    <property type="match status" value="1"/>
</dbReference>
<dbReference type="InterPro" id="IPR002772">
    <property type="entry name" value="Glyco_hydro_3_C"/>
</dbReference>
<dbReference type="InterPro" id="IPR036881">
    <property type="entry name" value="Glyco_hydro_3_C_sf"/>
</dbReference>
<dbReference type="Pfam" id="PF01915">
    <property type="entry name" value="Glyco_hydro_3_C"/>
    <property type="match status" value="1"/>
</dbReference>
<dbReference type="InterPro" id="IPR001764">
    <property type="entry name" value="Glyco_hydro_3_N"/>
</dbReference>
<dbReference type="GO" id="GO:0004553">
    <property type="term" value="F:hydrolase activity, hydrolyzing O-glycosyl compounds"/>
    <property type="evidence" value="ECO:0007669"/>
    <property type="project" value="InterPro"/>
</dbReference>
<organism evidence="4 5">
    <name type="scientific">Candidatus Faecivivens stercoripullorum</name>
    <dbReference type="NCBI Taxonomy" id="2840805"/>
    <lineage>
        <taxon>Bacteria</taxon>
        <taxon>Bacillati</taxon>
        <taxon>Bacillota</taxon>
        <taxon>Clostridia</taxon>
        <taxon>Eubacteriales</taxon>
        <taxon>Oscillospiraceae</taxon>
        <taxon>Oscillospiraceae incertae sedis</taxon>
        <taxon>Candidatus Faecivivens</taxon>
    </lineage>
</organism>
<evidence type="ECO:0000256" key="2">
    <source>
        <dbReference type="ARBA" id="ARBA00022801"/>
    </source>
</evidence>
<dbReference type="Proteomes" id="UP000824160">
    <property type="component" value="Unassembled WGS sequence"/>
</dbReference>
<evidence type="ECO:0000313" key="5">
    <source>
        <dbReference type="Proteomes" id="UP000824160"/>
    </source>
</evidence>
<feature type="domain" description="Fibronectin type III-like" evidence="3">
    <location>
        <begin position="340"/>
        <end position="411"/>
    </location>
</feature>
<name>A0A9D1H969_9FIRM</name>